<dbReference type="SUPFAM" id="SSF53098">
    <property type="entry name" value="Ribonuclease H-like"/>
    <property type="match status" value="1"/>
</dbReference>
<dbReference type="EMBL" id="QSAE01000158">
    <property type="protein sequence ID" value="RGW31436.1"/>
    <property type="molecule type" value="Genomic_DNA"/>
</dbReference>
<evidence type="ECO:0000256" key="1">
    <source>
        <dbReference type="ARBA" id="ARBA00023172"/>
    </source>
</evidence>
<dbReference type="Pfam" id="PF13936">
    <property type="entry name" value="HTH_38"/>
    <property type="match status" value="1"/>
</dbReference>
<organism evidence="3 23">
    <name type="scientific">Agathobacter rectalis</name>
    <dbReference type="NCBI Taxonomy" id="39491"/>
    <lineage>
        <taxon>Bacteria</taxon>
        <taxon>Bacillati</taxon>
        <taxon>Bacillota</taxon>
        <taxon>Clostridia</taxon>
        <taxon>Lachnospirales</taxon>
        <taxon>Lachnospiraceae</taxon>
        <taxon>Agathobacter</taxon>
    </lineage>
</organism>
<reference evidence="34 35" key="3">
    <citation type="journal article" date="2019" name="Nat. Med.">
        <title>A library of human gut bacterial isolates paired with longitudinal multiomics data enables mechanistic microbiome research.</title>
        <authorList>
            <person name="Poyet M."/>
            <person name="Groussin M."/>
            <person name="Gibbons S.M."/>
            <person name="Avila-Pacheco J."/>
            <person name="Jiang X."/>
            <person name="Kearney S.M."/>
            <person name="Perrotta A.R."/>
            <person name="Berdy B."/>
            <person name="Zhao S."/>
            <person name="Lieberman T.D."/>
            <person name="Swanson P.K."/>
            <person name="Smith M."/>
            <person name="Roesemann S."/>
            <person name="Alexander J.E."/>
            <person name="Rich S.A."/>
            <person name="Livny J."/>
            <person name="Vlamakis H."/>
            <person name="Clish C."/>
            <person name="Bullock K."/>
            <person name="Deik A."/>
            <person name="Scott J."/>
            <person name="Pierce K.A."/>
            <person name="Xavier R.J."/>
            <person name="Alm E.J."/>
        </authorList>
    </citation>
    <scope>NUCLEOTIDE SEQUENCE [LARGE SCALE GENOMIC DNA]</scope>
    <source>
        <strain evidence="8 35">BIOML-A11</strain>
        <strain evidence="9 34">BIOML-A5</strain>
    </source>
</reference>
<dbReference type="EMBL" id="WKQP01000073">
    <property type="protein sequence ID" value="MSC61737.1"/>
    <property type="molecule type" value="Genomic_DNA"/>
</dbReference>
<evidence type="ECO:0000313" key="4">
    <source>
        <dbReference type="EMBL" id="CUO82745.1"/>
    </source>
</evidence>
<dbReference type="Proteomes" id="UP001212823">
    <property type="component" value="Unassembled WGS sequence"/>
</dbReference>
<reference evidence="10" key="6">
    <citation type="journal article" date="2020" name="Cell Host Microbe">
        <title>Functional and Genomic Variation between Human-Derived Isolates of Lachnospiraceae Reveals Inter- and Intra-Species Diversity.</title>
        <authorList>
            <person name="Sorbara M.T."/>
            <person name="Littmann E.R."/>
            <person name="Fontana E."/>
            <person name="Moody T.U."/>
            <person name="Kohout C.E."/>
            <person name="Gjonbalaj M."/>
            <person name="Eaton V."/>
            <person name="Seok R."/>
            <person name="Leiner I.M."/>
            <person name="Pamer E.G."/>
        </authorList>
    </citation>
    <scope>NUCLEOTIDE SEQUENCE</scope>
    <source>
        <strain evidence="10">MSK.17.79</strain>
    </source>
</reference>
<evidence type="ECO:0000313" key="14">
    <source>
        <dbReference type="EMBL" id="RGR50220.1"/>
    </source>
</evidence>
<reference evidence="21 22" key="1">
    <citation type="submission" date="2015-09" db="EMBL/GenBank/DDBJ databases">
        <authorList>
            <consortium name="Pathogen Informatics"/>
        </authorList>
    </citation>
    <scope>NUCLEOTIDE SEQUENCE [LARGE SCALE GENOMIC DNA]</scope>
    <source>
        <strain evidence="4 21">2789STDY5608860</strain>
        <strain evidence="5 22">2789STDY5834884</strain>
        <strain evidence="3 23">2789STDY5834968</strain>
    </source>
</reference>
<dbReference type="Proteomes" id="UP000286220">
    <property type="component" value="Unassembled WGS sequence"/>
</dbReference>
<evidence type="ECO:0000313" key="33">
    <source>
        <dbReference type="Proteomes" id="UP000324327"/>
    </source>
</evidence>
<dbReference type="EMBL" id="QSTI01000081">
    <property type="protein sequence ID" value="RGM42142.1"/>
    <property type="molecule type" value="Genomic_DNA"/>
</dbReference>
<evidence type="ECO:0000313" key="16">
    <source>
        <dbReference type="EMBL" id="RGW31436.1"/>
    </source>
</evidence>
<evidence type="ECO:0000313" key="26">
    <source>
        <dbReference type="Proteomes" id="UP000260758"/>
    </source>
</evidence>
<evidence type="ECO:0000313" key="3">
    <source>
        <dbReference type="EMBL" id="CUN23434.1"/>
    </source>
</evidence>
<dbReference type="EMBL" id="QSTP01000061">
    <property type="protein sequence ID" value="RGM64522.1"/>
    <property type="molecule type" value="Genomic_DNA"/>
</dbReference>
<evidence type="ECO:0000313" key="19">
    <source>
        <dbReference type="EMBL" id="RHA87170.1"/>
    </source>
</evidence>
<dbReference type="Proteomes" id="UP001197741">
    <property type="component" value="Unassembled WGS sequence"/>
</dbReference>
<evidence type="ECO:0000313" key="7">
    <source>
        <dbReference type="EMBL" id="MDB8019502.1"/>
    </source>
</evidence>
<evidence type="ECO:0000313" key="20">
    <source>
        <dbReference type="EMBL" id="TYL56304.1"/>
    </source>
</evidence>
<dbReference type="Proteomes" id="UP000095384">
    <property type="component" value="Unassembled WGS sequence"/>
</dbReference>
<dbReference type="EMBL" id="QRUJ01000066">
    <property type="protein sequence ID" value="RGR50220.1"/>
    <property type="molecule type" value="Genomic_DNA"/>
</dbReference>
<dbReference type="RefSeq" id="WP_022293574.1">
    <property type="nucleotide sequence ID" value="NZ_AP031452.1"/>
</dbReference>
<proteinExistence type="predicted"/>
<dbReference type="Gene3D" id="3.30.420.10">
    <property type="entry name" value="Ribonuclease H-like superfamily/Ribonuclease H"/>
    <property type="match status" value="1"/>
</dbReference>
<dbReference type="InterPro" id="IPR051917">
    <property type="entry name" value="Transposase-Integrase"/>
</dbReference>
<dbReference type="EMBL" id="QRXR01000080">
    <property type="protein sequence ID" value="RGU16583.1"/>
    <property type="molecule type" value="Genomic_DNA"/>
</dbReference>
<dbReference type="PANTHER" id="PTHR10948:SF23">
    <property type="entry name" value="TRANSPOSASE INSI FOR INSERTION SEQUENCE ELEMENT IS30A-RELATED"/>
    <property type="match status" value="1"/>
</dbReference>
<dbReference type="EMBL" id="WKQV01000062">
    <property type="protein sequence ID" value="MSD28210.1"/>
    <property type="molecule type" value="Genomic_DNA"/>
</dbReference>
<dbReference type="Proteomes" id="UP000283765">
    <property type="component" value="Unassembled WGS sequence"/>
</dbReference>
<dbReference type="PROSITE" id="PS50994">
    <property type="entry name" value="INTEGRASE"/>
    <property type="match status" value="1"/>
</dbReference>
<evidence type="ECO:0000313" key="35">
    <source>
        <dbReference type="Proteomes" id="UP000479563"/>
    </source>
</evidence>
<evidence type="ECO:0000313" key="8">
    <source>
        <dbReference type="EMBL" id="MSC61737.1"/>
    </source>
</evidence>
<evidence type="ECO:0000313" key="32">
    <source>
        <dbReference type="Proteomes" id="UP000286581"/>
    </source>
</evidence>
<evidence type="ECO:0000313" key="25">
    <source>
        <dbReference type="Proteomes" id="UP000260717"/>
    </source>
</evidence>
<gene>
    <name evidence="19" type="ORF">DW912_16320</name>
    <name evidence="18" type="ORF">DW948_14770</name>
    <name evidence="17" type="ORF">DWV45_16290</name>
    <name evidence="16" type="ORF">DWV78_16940</name>
    <name evidence="15" type="ORF">DWW89_17450</name>
    <name evidence="14" type="ORF">DWY38_16930</name>
    <name evidence="13" type="ORF">DXB99_19550</name>
    <name evidence="12" type="ORF">DXC13_16265</name>
    <name evidence="11" type="ORF">DXD95_14090</name>
    <name evidence="4" type="ORF">ERS852417_03171</name>
    <name evidence="5" type="ORF">ERS852497_02855</name>
    <name evidence="3" type="ORF">ERS852580_02754</name>
    <name evidence="20" type="ORF">FYL31_15085</name>
    <name evidence="10" type="ORF">G4319_15630</name>
    <name evidence="8" type="ORF">GKE07_16555</name>
    <name evidence="9" type="ORF">GKE44_14075</name>
    <name evidence="6" type="ORF">LIZ82_16595</name>
    <name evidence="7" type="ORF">PNE45_16045</name>
</gene>
<keyword evidence="1" id="KW-0233">DNA recombination</keyword>
<sequence>MSKYIPGNQKHLSLEDRIYIENELNKGETFKNIARFLCKDPTTISKEVRAHRLSDWYHKGTFYNAHNFCIHRFHCRKTNVCGKIILCDVKCTSCPTCNQTCKDFVKEQCKRLDKAPYVCNGCTKKINHCTIAQKYRYDARFADRKYREKLSGSRAGINMTKHELRKKDGIVSPLIEQGQSPYQIITNHPELDMSVRSLYTYLDQGLFTARNIDLKRKPGFKPRKCHKTQITNRTVFEKRLFSDFSELQLSSFVEMDTVHSSRESNKTLLTFFFTKEKLFLAFLLNRCTKGAVRLIFDRLEKRMGTYEFLSVFEYILTDRGSEFGDPVALETGLDEIQRTSIYYCDPMRSGQKGGLEQAHTMLRMVLPKGTSFEFLTQWDVNLIVNHINSTPRESLNGSTPYDAALETLGKETLNAFQLKRIDPDLVNLTPKLIRFNH</sequence>
<dbReference type="Proteomes" id="UP001193670">
    <property type="component" value="Unassembled WGS sequence"/>
</dbReference>
<evidence type="ECO:0000259" key="2">
    <source>
        <dbReference type="PROSITE" id="PS50994"/>
    </source>
</evidence>
<evidence type="ECO:0000313" key="9">
    <source>
        <dbReference type="EMBL" id="MSD28210.1"/>
    </source>
</evidence>
<evidence type="ECO:0000313" key="21">
    <source>
        <dbReference type="Proteomes" id="UP000095384"/>
    </source>
</evidence>
<evidence type="ECO:0000313" key="27">
    <source>
        <dbReference type="Proteomes" id="UP000266066"/>
    </source>
</evidence>
<dbReference type="NCBIfam" id="NF033563">
    <property type="entry name" value="transpos_IS30"/>
    <property type="match status" value="1"/>
</dbReference>
<dbReference type="AlphaFoldDB" id="A0A173V8R5"/>
<evidence type="ECO:0000313" key="29">
    <source>
        <dbReference type="Proteomes" id="UP000283765"/>
    </source>
</evidence>
<reference evidence="20 33" key="5">
    <citation type="submission" date="2019-09" db="EMBL/GenBank/DDBJ databases">
        <title>Strain-level analysis of Eubacterium rectale using genomes from metagenomes.</title>
        <authorList>
            <person name="Karcher N."/>
            <person name="Segata N."/>
        </authorList>
    </citation>
    <scope>NUCLEOTIDE SEQUENCE [LARGE SCALE GENOMIC DNA]</scope>
    <source>
        <strain evidence="20 33">T3WBe13</strain>
    </source>
</reference>
<dbReference type="GO" id="GO:0004803">
    <property type="term" value="F:transposase activity"/>
    <property type="evidence" value="ECO:0007669"/>
    <property type="project" value="TreeGrafter"/>
</dbReference>
<dbReference type="Proteomes" id="UP000095602">
    <property type="component" value="Unassembled WGS sequence"/>
</dbReference>
<dbReference type="Proteomes" id="UP000465607">
    <property type="component" value="Unassembled WGS sequence"/>
</dbReference>
<dbReference type="EMBL" id="CYXM01000015">
    <property type="protein sequence ID" value="CUN23434.1"/>
    <property type="molecule type" value="Genomic_DNA"/>
</dbReference>
<dbReference type="EMBL" id="QSOB01000048">
    <property type="protein sequence ID" value="RGI65419.1"/>
    <property type="molecule type" value="Genomic_DNA"/>
</dbReference>
<evidence type="ECO:0000313" key="31">
    <source>
        <dbReference type="Proteomes" id="UP000286341"/>
    </source>
</evidence>
<dbReference type="Proteomes" id="UP000283683">
    <property type="component" value="Unassembled WGS sequence"/>
</dbReference>
<evidence type="ECO:0000313" key="17">
    <source>
        <dbReference type="EMBL" id="RGW83777.1"/>
    </source>
</evidence>
<dbReference type="Proteomes" id="UP000260758">
    <property type="component" value="Unassembled WGS sequence"/>
</dbReference>
<reference evidence="7" key="9">
    <citation type="submission" date="2023-01" db="EMBL/GenBank/DDBJ databases">
        <title>Human gut microbiome strain richness.</title>
        <authorList>
            <person name="Chen-Liaw A."/>
        </authorList>
    </citation>
    <scope>NUCLEOTIDE SEQUENCE</scope>
    <source>
        <strain evidence="7">1001283st1_D2_1001283B150209_150212</strain>
    </source>
</reference>
<dbReference type="EMBL" id="QSFZ01000039">
    <property type="protein sequence ID" value="RHA87170.1"/>
    <property type="molecule type" value="Genomic_DNA"/>
</dbReference>
<dbReference type="Proteomes" id="UP000286341">
    <property type="component" value="Unassembled WGS sequence"/>
</dbReference>
<dbReference type="GO" id="GO:0005829">
    <property type="term" value="C:cytosol"/>
    <property type="evidence" value="ECO:0007669"/>
    <property type="project" value="TreeGrafter"/>
</dbReference>
<evidence type="ECO:0000313" key="34">
    <source>
        <dbReference type="Proteomes" id="UP000465607"/>
    </source>
</evidence>
<evidence type="ECO:0000313" key="18">
    <source>
        <dbReference type="EMBL" id="RHA08990.1"/>
    </source>
</evidence>
<dbReference type="Proteomes" id="UP000479563">
    <property type="component" value="Unassembled WGS sequence"/>
</dbReference>
<evidence type="ECO:0000313" key="23">
    <source>
        <dbReference type="Proteomes" id="UP000095673"/>
    </source>
</evidence>
<protein>
    <submittedName>
        <fullName evidence="6">IS30 family transposase</fullName>
    </submittedName>
    <submittedName>
        <fullName evidence="3">Transposase and inactivated derivatives, IS30 family</fullName>
    </submittedName>
</protein>
<dbReference type="EMBL" id="QSAZ01000036">
    <property type="protein sequence ID" value="RGW83777.1"/>
    <property type="molecule type" value="Genomic_DNA"/>
</dbReference>
<reference evidence="10" key="7">
    <citation type="submission" date="2020-02" db="EMBL/GenBank/DDBJ databases">
        <authorList>
            <person name="Littmann E."/>
            <person name="Sorbara M."/>
        </authorList>
    </citation>
    <scope>NUCLEOTIDE SEQUENCE</scope>
    <source>
        <strain evidence="10">MSK.17.79</strain>
    </source>
</reference>
<dbReference type="EMBL" id="CZAJ01000047">
    <property type="protein sequence ID" value="CUP43100.1"/>
    <property type="molecule type" value="Genomic_DNA"/>
</dbReference>
<dbReference type="Proteomes" id="UP000324327">
    <property type="component" value="Unassembled WGS sequence"/>
</dbReference>
<dbReference type="InterPro" id="IPR036397">
    <property type="entry name" value="RNaseH_sf"/>
</dbReference>
<dbReference type="EMBL" id="VSTF01000043">
    <property type="protein sequence ID" value="TYL56304.1"/>
    <property type="molecule type" value="Genomic_DNA"/>
</dbReference>
<evidence type="ECO:0000313" key="6">
    <source>
        <dbReference type="EMBL" id="MCB6962486.1"/>
    </source>
</evidence>
<reference evidence="20 33" key="4">
    <citation type="submission" date="2019-08" db="EMBL/GenBank/DDBJ databases">
        <authorList>
            <person name="Duncan S."/>
            <person name="Walker A."/>
        </authorList>
    </citation>
    <scope>NUCLEOTIDE SEQUENCE [LARGE SCALE GENOMIC DNA]</scope>
    <source>
        <strain evidence="20 33">T3WBe13</strain>
    </source>
</reference>
<dbReference type="GeneID" id="96227868"/>
<reference evidence="24 25" key="2">
    <citation type="submission" date="2018-08" db="EMBL/GenBank/DDBJ databases">
        <title>A genome reference for cultivated species of the human gut microbiota.</title>
        <authorList>
            <person name="Zou Y."/>
            <person name="Xue W."/>
            <person name="Luo G."/>
        </authorList>
    </citation>
    <scope>NUCLEOTIDE SEQUENCE [LARGE SCALE GENOMIC DNA]</scope>
    <source>
        <strain evidence="17 28">AF06-19</strain>
        <strain evidence="16 32">AF12-8</strain>
        <strain evidence="15 29">AF17-27</strain>
        <strain evidence="14 27">AF25-15</strain>
        <strain evidence="19 30">AM42-17AT</strain>
        <strain evidence="18 31">AM44-1AT</strain>
        <strain evidence="13 26">OM07-13</strain>
        <strain evidence="12 25">OM08-12AT</strain>
        <strain evidence="11 24">TM10-3</strain>
    </source>
</reference>
<dbReference type="Proteomes" id="UP000286581">
    <property type="component" value="Unassembled WGS sequence"/>
</dbReference>
<dbReference type="Proteomes" id="UP000260642">
    <property type="component" value="Unassembled WGS sequence"/>
</dbReference>
<dbReference type="GO" id="GO:0032196">
    <property type="term" value="P:transposition"/>
    <property type="evidence" value="ECO:0007669"/>
    <property type="project" value="TreeGrafter"/>
</dbReference>
<dbReference type="GO" id="GO:0006310">
    <property type="term" value="P:DNA recombination"/>
    <property type="evidence" value="ECO:0007669"/>
    <property type="project" value="UniProtKB-KW"/>
</dbReference>
<evidence type="ECO:0000313" key="10">
    <source>
        <dbReference type="EMBL" id="NSC28707.1"/>
    </source>
</evidence>
<dbReference type="EMBL" id="JAJCJQ010000080">
    <property type="protein sequence ID" value="MCB6962486.1"/>
    <property type="molecule type" value="Genomic_DNA"/>
</dbReference>
<dbReference type="Proteomes" id="UP000266066">
    <property type="component" value="Unassembled WGS sequence"/>
</dbReference>
<dbReference type="EMBL" id="CYYW01000063">
    <property type="protein sequence ID" value="CUO82745.1"/>
    <property type="molecule type" value="Genomic_DNA"/>
</dbReference>
<dbReference type="OrthoDB" id="9776104at2"/>
<dbReference type="Proteomes" id="UP000260717">
    <property type="component" value="Unassembled WGS sequence"/>
</dbReference>
<dbReference type="GO" id="GO:0015074">
    <property type="term" value="P:DNA integration"/>
    <property type="evidence" value="ECO:0007669"/>
    <property type="project" value="InterPro"/>
</dbReference>
<dbReference type="GO" id="GO:0003676">
    <property type="term" value="F:nucleic acid binding"/>
    <property type="evidence" value="ECO:0007669"/>
    <property type="project" value="InterPro"/>
</dbReference>
<feature type="domain" description="Integrase catalytic" evidence="2">
    <location>
        <begin position="244"/>
        <end position="408"/>
    </location>
</feature>
<name>A0A173V8R5_9FIRM</name>
<reference evidence="6" key="8">
    <citation type="submission" date="2021-10" db="EMBL/GenBank/DDBJ databases">
        <title>Collection of gut derived symbiotic bacterial strains cultured from healthy donors.</title>
        <authorList>
            <person name="Lin H."/>
            <person name="Littmann E."/>
            <person name="Kohout C."/>
            <person name="Pamer E.G."/>
        </authorList>
    </citation>
    <scope>NUCLEOTIDE SEQUENCE</scope>
    <source>
        <strain evidence="6">DFI.7.28A</strain>
    </source>
</reference>
<evidence type="ECO:0000313" key="13">
    <source>
        <dbReference type="EMBL" id="RGM64522.1"/>
    </source>
</evidence>
<dbReference type="EMBL" id="QSFB01000034">
    <property type="protein sequence ID" value="RHA08990.1"/>
    <property type="molecule type" value="Genomic_DNA"/>
</dbReference>
<evidence type="ECO:0000313" key="28">
    <source>
        <dbReference type="Proteomes" id="UP000283683"/>
    </source>
</evidence>
<dbReference type="InterPro" id="IPR012337">
    <property type="entry name" value="RNaseH-like_sf"/>
</dbReference>
<evidence type="ECO:0000313" key="11">
    <source>
        <dbReference type="EMBL" id="RGI65419.1"/>
    </source>
</evidence>
<evidence type="ECO:0000313" key="22">
    <source>
        <dbReference type="Proteomes" id="UP000095602"/>
    </source>
</evidence>
<evidence type="ECO:0000313" key="15">
    <source>
        <dbReference type="EMBL" id="RGU16583.1"/>
    </source>
</evidence>
<dbReference type="InterPro" id="IPR001584">
    <property type="entry name" value="Integrase_cat-core"/>
</dbReference>
<evidence type="ECO:0000313" key="12">
    <source>
        <dbReference type="EMBL" id="RGM42142.1"/>
    </source>
</evidence>
<dbReference type="Proteomes" id="UP000095673">
    <property type="component" value="Unassembled WGS sequence"/>
</dbReference>
<dbReference type="PANTHER" id="PTHR10948">
    <property type="entry name" value="TRANSPOSASE"/>
    <property type="match status" value="1"/>
</dbReference>
<dbReference type="EMBL" id="JAQLYE010000090">
    <property type="protein sequence ID" value="MDB8019502.1"/>
    <property type="molecule type" value="Genomic_DNA"/>
</dbReference>
<dbReference type="EMBL" id="JAAILW010000084">
    <property type="protein sequence ID" value="NSC28707.1"/>
    <property type="molecule type" value="Genomic_DNA"/>
</dbReference>
<dbReference type="InterPro" id="IPR025246">
    <property type="entry name" value="IS30-like_HTH"/>
</dbReference>
<evidence type="ECO:0000313" key="30">
    <source>
        <dbReference type="Proteomes" id="UP000286220"/>
    </source>
</evidence>
<dbReference type="InterPro" id="IPR053392">
    <property type="entry name" value="Transposase_IS30-like"/>
</dbReference>
<evidence type="ECO:0000313" key="5">
    <source>
        <dbReference type="EMBL" id="CUP43100.1"/>
    </source>
</evidence>
<accession>A0A173V8R5</accession>
<evidence type="ECO:0000313" key="24">
    <source>
        <dbReference type="Proteomes" id="UP000260642"/>
    </source>
</evidence>